<dbReference type="EMBL" id="JBHMEY010000094">
    <property type="protein sequence ID" value="MFB9098529.1"/>
    <property type="molecule type" value="Genomic_DNA"/>
</dbReference>
<reference evidence="2 3" key="1">
    <citation type="submission" date="2024-09" db="EMBL/GenBank/DDBJ databases">
        <authorList>
            <person name="Sun Q."/>
            <person name="Mori K."/>
        </authorList>
    </citation>
    <scope>NUCLEOTIDE SEQUENCE [LARGE SCALE GENOMIC DNA]</scope>
    <source>
        <strain evidence="2 3">CECT 7955</strain>
    </source>
</reference>
<comment type="caution">
    <text evidence="2">The sequence shown here is derived from an EMBL/GenBank/DDBJ whole genome shotgun (WGS) entry which is preliminary data.</text>
</comment>
<dbReference type="NCBIfam" id="TIGR04127">
    <property type="entry name" value="flavo_near_exo"/>
    <property type="match status" value="1"/>
</dbReference>
<keyword evidence="1" id="KW-1133">Transmembrane helix</keyword>
<feature type="transmembrane region" description="Helical" evidence="1">
    <location>
        <begin position="117"/>
        <end position="142"/>
    </location>
</feature>
<feature type="transmembrane region" description="Helical" evidence="1">
    <location>
        <begin position="92"/>
        <end position="111"/>
    </location>
</feature>
<proteinExistence type="predicted"/>
<organism evidence="2 3">
    <name type="scientific">Flavobacterium jumunjinense</name>
    <dbReference type="NCBI Taxonomy" id="998845"/>
    <lineage>
        <taxon>Bacteria</taxon>
        <taxon>Pseudomonadati</taxon>
        <taxon>Bacteroidota</taxon>
        <taxon>Flavobacteriia</taxon>
        <taxon>Flavobacteriales</taxon>
        <taxon>Flavobacteriaceae</taxon>
        <taxon>Flavobacterium</taxon>
    </lineage>
</organism>
<keyword evidence="1" id="KW-0472">Membrane</keyword>
<feature type="transmembrane region" description="Helical" evidence="1">
    <location>
        <begin position="58"/>
        <end position="80"/>
    </location>
</feature>
<keyword evidence="3" id="KW-1185">Reference proteome</keyword>
<feature type="transmembrane region" description="Helical" evidence="1">
    <location>
        <begin position="12"/>
        <end position="28"/>
    </location>
</feature>
<dbReference type="InterPro" id="IPR026414">
    <property type="entry name" value="ExosoTase_F-assoc_memb"/>
</dbReference>
<evidence type="ECO:0000256" key="1">
    <source>
        <dbReference type="SAM" id="Phobius"/>
    </source>
</evidence>
<evidence type="ECO:0000313" key="3">
    <source>
        <dbReference type="Proteomes" id="UP001589607"/>
    </source>
</evidence>
<gene>
    <name evidence="2" type="ORF">ACFFVF_18640</name>
</gene>
<sequence length="150" mass="18431">MIKKLFNNKKSIFFIILFLFGLVSIRIFERKLFYDPFLHFFRTEYENQELPVFDGFKLFLNIVFRYSLNTLLSLGIIFSVFKEKVLLVFSSWLYLVFFIVLTMIFFGLLFFSEKPDYWMLFYVRRFLIQPLFLLLFLPAFFYQKLKNKEC</sequence>
<dbReference type="RefSeq" id="WP_236452776.1">
    <property type="nucleotide sequence ID" value="NZ_CBCSGE010000001.1"/>
</dbReference>
<accession>A0ABV5GT10</accession>
<evidence type="ECO:0000313" key="2">
    <source>
        <dbReference type="EMBL" id="MFB9098529.1"/>
    </source>
</evidence>
<dbReference type="Proteomes" id="UP001589607">
    <property type="component" value="Unassembled WGS sequence"/>
</dbReference>
<name>A0ABV5GT10_9FLAO</name>
<protein>
    <submittedName>
        <fullName evidence="2">Exosortase F system-associated protein</fullName>
    </submittedName>
</protein>
<keyword evidence="1" id="KW-0812">Transmembrane</keyword>